<gene>
    <name evidence="1" type="ORF">GR167_15630</name>
</gene>
<organism evidence="1 2">
    <name type="scientific">Thalassovita mangrovi</name>
    <dbReference type="NCBI Taxonomy" id="2692236"/>
    <lineage>
        <taxon>Bacteria</taxon>
        <taxon>Pseudomonadati</taxon>
        <taxon>Pseudomonadota</taxon>
        <taxon>Alphaproteobacteria</taxon>
        <taxon>Rhodobacterales</taxon>
        <taxon>Roseobacteraceae</taxon>
        <taxon>Thalassovita</taxon>
    </lineage>
</organism>
<evidence type="ECO:0000313" key="2">
    <source>
        <dbReference type="Proteomes" id="UP000479043"/>
    </source>
</evidence>
<sequence>MRRLWIHIGHDKTGSSFLQSSFAIQSGVLERHGIAYPGDPAVLRRAREFGVTSGNAQTMGIEELLTMAPDDMDVLVSYEGFFNQLVRNPEETTKAWERMAAAHGFDRIEVLLFIRNPMEHAQSVYMQGVRYRGHSDSFDSFLSQYSRPRFVVKAIKPLRQSRKIALTIKNYSTCKDKVFEVAMAWLGLQEGEFEAFDQAKTINRGLTDGELAIIRFLNKFRPNLAHMTAKSLQEVYPEG</sequence>
<evidence type="ECO:0008006" key="3">
    <source>
        <dbReference type="Google" id="ProtNLM"/>
    </source>
</evidence>
<protein>
    <recommendedName>
        <fullName evidence="3">Sulfotransferase family protein</fullName>
    </recommendedName>
</protein>
<dbReference type="RefSeq" id="WP_160974656.1">
    <property type="nucleotide sequence ID" value="NZ_WWEN01000007.1"/>
</dbReference>
<dbReference type="AlphaFoldDB" id="A0A6L8LQ98"/>
<proteinExistence type="predicted"/>
<comment type="caution">
    <text evidence="1">The sequence shown here is derived from an EMBL/GenBank/DDBJ whole genome shotgun (WGS) entry which is preliminary data.</text>
</comment>
<keyword evidence="2" id="KW-1185">Reference proteome</keyword>
<reference evidence="1 2" key="1">
    <citation type="submission" date="2020-01" db="EMBL/GenBank/DDBJ databases">
        <authorList>
            <person name="Chen S."/>
        </authorList>
    </citation>
    <scope>NUCLEOTIDE SEQUENCE [LARGE SCALE GENOMIC DNA]</scope>
    <source>
        <strain evidence="1 2">GS-10</strain>
    </source>
</reference>
<dbReference type="Proteomes" id="UP000479043">
    <property type="component" value="Unassembled WGS sequence"/>
</dbReference>
<dbReference type="SUPFAM" id="SSF52540">
    <property type="entry name" value="P-loop containing nucleoside triphosphate hydrolases"/>
    <property type="match status" value="1"/>
</dbReference>
<name>A0A6L8LQ98_9RHOB</name>
<accession>A0A6L8LQ98</accession>
<dbReference type="InterPro" id="IPR027417">
    <property type="entry name" value="P-loop_NTPase"/>
</dbReference>
<evidence type="ECO:0000313" key="1">
    <source>
        <dbReference type="EMBL" id="MYM56750.1"/>
    </source>
</evidence>
<dbReference type="EMBL" id="WWEN01000007">
    <property type="protein sequence ID" value="MYM56750.1"/>
    <property type="molecule type" value="Genomic_DNA"/>
</dbReference>